<reference evidence="2 3" key="1">
    <citation type="submission" date="2017-09" db="EMBL/GenBank/DDBJ databases">
        <authorList>
            <person name="Ehlers B."/>
            <person name="Leendertz F.H."/>
        </authorList>
    </citation>
    <scope>NUCLEOTIDE SEQUENCE [LARGE SCALE GENOMIC DNA]</scope>
    <source>
        <strain evidence="2 3">DSM 18289</strain>
    </source>
</reference>
<dbReference type="RefSeq" id="WP_097154439.1">
    <property type="nucleotide sequence ID" value="NZ_OBEL01000003.1"/>
</dbReference>
<feature type="region of interest" description="Disordered" evidence="1">
    <location>
        <begin position="85"/>
        <end position="109"/>
    </location>
</feature>
<evidence type="ECO:0000313" key="2">
    <source>
        <dbReference type="EMBL" id="SNZ20096.1"/>
    </source>
</evidence>
<dbReference type="EMBL" id="OBEL01000003">
    <property type="protein sequence ID" value="SNZ20096.1"/>
    <property type="molecule type" value="Genomic_DNA"/>
</dbReference>
<dbReference type="Proteomes" id="UP000219439">
    <property type="component" value="Unassembled WGS sequence"/>
</dbReference>
<proteinExistence type="predicted"/>
<evidence type="ECO:0000313" key="3">
    <source>
        <dbReference type="Proteomes" id="UP000219439"/>
    </source>
</evidence>
<accession>A0A285PIZ4</accession>
<keyword evidence="3" id="KW-1185">Reference proteome</keyword>
<sequence length="109" mass="12585">MMEQHGCRSGFEDGKADAAAGKRQSPRPTIAHSLLSSNYLSAYLISYRKGYAHQIRENREVRKQATVKKEMNALLQKEMGMLRADLQKSRSAERTHYQNRHDHQADLER</sequence>
<dbReference type="AlphaFoldDB" id="A0A285PIZ4"/>
<gene>
    <name evidence="2" type="ORF">SAMN06265368_3195</name>
</gene>
<evidence type="ECO:0000256" key="1">
    <source>
        <dbReference type="SAM" id="MobiDB-lite"/>
    </source>
</evidence>
<feature type="region of interest" description="Disordered" evidence="1">
    <location>
        <begin position="1"/>
        <end position="29"/>
    </location>
</feature>
<organism evidence="2 3">
    <name type="scientific">Cohaesibacter gelatinilyticus</name>
    <dbReference type="NCBI Taxonomy" id="372072"/>
    <lineage>
        <taxon>Bacteria</taxon>
        <taxon>Pseudomonadati</taxon>
        <taxon>Pseudomonadota</taxon>
        <taxon>Alphaproteobacteria</taxon>
        <taxon>Hyphomicrobiales</taxon>
        <taxon>Cohaesibacteraceae</taxon>
    </lineage>
</organism>
<protein>
    <submittedName>
        <fullName evidence="2">Uncharacterized protein</fullName>
    </submittedName>
</protein>
<name>A0A285PIZ4_9HYPH</name>